<dbReference type="GO" id="GO:0004565">
    <property type="term" value="F:beta-galactosidase activity"/>
    <property type="evidence" value="ECO:0007669"/>
    <property type="project" value="UniProtKB-EC"/>
</dbReference>
<proteinExistence type="inferred from homology"/>
<dbReference type="GO" id="GO:0046872">
    <property type="term" value="F:metal ion binding"/>
    <property type="evidence" value="ECO:0007669"/>
    <property type="project" value="UniProtKB-KW"/>
</dbReference>
<keyword evidence="6 11" id="KW-0862">Zinc</keyword>
<feature type="domain" description="Glycoside hydrolase family 42 N-terminal" evidence="12">
    <location>
        <begin position="11"/>
        <end position="373"/>
    </location>
</feature>
<evidence type="ECO:0000256" key="3">
    <source>
        <dbReference type="ARBA" id="ARBA00012756"/>
    </source>
</evidence>
<dbReference type="PANTHER" id="PTHR36447:SF2">
    <property type="entry name" value="BETA-GALACTOSIDASE YESZ"/>
    <property type="match status" value="1"/>
</dbReference>
<dbReference type="PANTHER" id="PTHR36447">
    <property type="entry name" value="BETA-GALACTOSIDASE GANA"/>
    <property type="match status" value="1"/>
</dbReference>
<keyword evidence="4 11" id="KW-0479">Metal-binding</keyword>
<evidence type="ECO:0000256" key="11">
    <source>
        <dbReference type="PIRSR" id="PIRSR001084-3"/>
    </source>
</evidence>
<comment type="similarity">
    <text evidence="2 8">Belongs to the glycosyl hydrolase 42 family.</text>
</comment>
<feature type="active site" description="Proton donor" evidence="9">
    <location>
        <position position="144"/>
    </location>
</feature>
<dbReference type="Proteomes" id="UP000632125">
    <property type="component" value="Unassembled WGS sequence"/>
</dbReference>
<dbReference type="AlphaFoldDB" id="A0A927CQH1"/>
<keyword evidence="5 8" id="KW-0378">Hydrolase</keyword>
<dbReference type="InterPro" id="IPR013780">
    <property type="entry name" value="Glyco_hydro_b"/>
</dbReference>
<dbReference type="CDD" id="cd03143">
    <property type="entry name" value="A4_beta-galactosidase_middle_domain"/>
    <property type="match status" value="1"/>
</dbReference>
<evidence type="ECO:0000256" key="9">
    <source>
        <dbReference type="PIRSR" id="PIRSR001084-1"/>
    </source>
</evidence>
<feature type="binding site" evidence="11">
    <location>
        <position position="150"/>
    </location>
    <ligand>
        <name>Zn(2+)</name>
        <dbReference type="ChEBI" id="CHEBI:29105"/>
    </ligand>
</feature>
<evidence type="ECO:0000256" key="10">
    <source>
        <dbReference type="PIRSR" id="PIRSR001084-2"/>
    </source>
</evidence>
<keyword evidence="7 8" id="KW-0326">Glycosidase</keyword>
<dbReference type="InterPro" id="IPR013739">
    <property type="entry name" value="Beta_galactosidase_C"/>
</dbReference>
<dbReference type="SUPFAM" id="SSF51445">
    <property type="entry name" value="(Trans)glycosidases"/>
    <property type="match status" value="1"/>
</dbReference>
<comment type="catalytic activity">
    <reaction evidence="1 8">
        <text>Hydrolysis of terminal non-reducing beta-D-galactose residues in beta-D-galactosides.</text>
        <dbReference type="EC" id="3.2.1.23"/>
    </reaction>
</comment>
<dbReference type="Gene3D" id="3.40.50.880">
    <property type="match status" value="1"/>
</dbReference>
<dbReference type="GO" id="GO:0009341">
    <property type="term" value="C:beta-galactosidase complex"/>
    <property type="evidence" value="ECO:0007669"/>
    <property type="project" value="InterPro"/>
</dbReference>
<feature type="domain" description="Beta-galactosidase trimerisation" evidence="13">
    <location>
        <begin position="387"/>
        <end position="590"/>
    </location>
</feature>
<evidence type="ECO:0000256" key="5">
    <source>
        <dbReference type="ARBA" id="ARBA00022801"/>
    </source>
</evidence>
<dbReference type="InterPro" id="IPR017853">
    <property type="entry name" value="GH"/>
</dbReference>
<evidence type="ECO:0000256" key="8">
    <source>
        <dbReference type="PIRNR" id="PIRNR001084"/>
    </source>
</evidence>
<feature type="active site" description="Nucleophile" evidence="9">
    <location>
        <position position="298"/>
    </location>
</feature>
<feature type="domain" description="Beta-galactosidase C-terminal" evidence="14">
    <location>
        <begin position="601"/>
        <end position="654"/>
    </location>
</feature>
<evidence type="ECO:0000256" key="2">
    <source>
        <dbReference type="ARBA" id="ARBA00005940"/>
    </source>
</evidence>
<dbReference type="SUPFAM" id="SSF52317">
    <property type="entry name" value="Class I glutamine amidotransferase-like"/>
    <property type="match status" value="1"/>
</dbReference>
<evidence type="ECO:0000256" key="7">
    <source>
        <dbReference type="ARBA" id="ARBA00023295"/>
    </source>
</evidence>
<evidence type="ECO:0000259" key="14">
    <source>
        <dbReference type="Pfam" id="PF08533"/>
    </source>
</evidence>
<dbReference type="Gene3D" id="2.60.40.1180">
    <property type="entry name" value="Golgi alpha-mannosidase II"/>
    <property type="match status" value="1"/>
</dbReference>
<dbReference type="Gene3D" id="3.20.20.80">
    <property type="entry name" value="Glycosidases"/>
    <property type="match status" value="1"/>
</dbReference>
<comment type="caution">
    <text evidence="15">The sequence shown here is derived from an EMBL/GenBank/DDBJ whole genome shotgun (WGS) entry which is preliminary data.</text>
</comment>
<name>A0A927CQH1_9BACL</name>
<dbReference type="EMBL" id="JACXIY010000025">
    <property type="protein sequence ID" value="MBD2870938.1"/>
    <property type="molecule type" value="Genomic_DNA"/>
</dbReference>
<evidence type="ECO:0000256" key="1">
    <source>
        <dbReference type="ARBA" id="ARBA00001412"/>
    </source>
</evidence>
<dbReference type="InterPro" id="IPR013529">
    <property type="entry name" value="Glyco_hydro_42_N"/>
</dbReference>
<dbReference type="Pfam" id="PF02449">
    <property type="entry name" value="Glyco_hydro_42"/>
    <property type="match status" value="1"/>
</dbReference>
<evidence type="ECO:0000256" key="6">
    <source>
        <dbReference type="ARBA" id="ARBA00022833"/>
    </source>
</evidence>
<protein>
    <recommendedName>
        <fullName evidence="3 8">Beta-galactosidase</fullName>
        <shortName evidence="8">Beta-gal</shortName>
        <ecNumber evidence="3 8">3.2.1.23</ecNumber>
    </recommendedName>
</protein>
<evidence type="ECO:0000259" key="13">
    <source>
        <dbReference type="Pfam" id="PF08532"/>
    </source>
</evidence>
<dbReference type="GO" id="GO:0006012">
    <property type="term" value="P:galactose metabolic process"/>
    <property type="evidence" value="ECO:0007669"/>
    <property type="project" value="InterPro"/>
</dbReference>
<dbReference type="Pfam" id="PF08533">
    <property type="entry name" value="Glyco_hydro_42C"/>
    <property type="match status" value="1"/>
</dbReference>
<feature type="binding site" evidence="11">
    <location>
        <position position="155"/>
    </location>
    <ligand>
        <name>Zn(2+)</name>
        <dbReference type="ChEBI" id="CHEBI:29105"/>
    </ligand>
</feature>
<feature type="binding site" evidence="10">
    <location>
        <position position="143"/>
    </location>
    <ligand>
        <name>substrate</name>
    </ligand>
</feature>
<organism evidence="15 16">
    <name type="scientific">Paenibacillus arenilitoris</name>
    <dbReference type="NCBI Taxonomy" id="2772299"/>
    <lineage>
        <taxon>Bacteria</taxon>
        <taxon>Bacillati</taxon>
        <taxon>Bacillota</taxon>
        <taxon>Bacilli</taxon>
        <taxon>Bacillales</taxon>
        <taxon>Paenibacillaceae</taxon>
        <taxon>Paenibacillus</taxon>
    </lineage>
</organism>
<accession>A0A927CQH1</accession>
<feature type="binding site" evidence="11">
    <location>
        <position position="109"/>
    </location>
    <ligand>
        <name>Zn(2+)</name>
        <dbReference type="ChEBI" id="CHEBI:29105"/>
    </ligand>
</feature>
<dbReference type="InterPro" id="IPR003476">
    <property type="entry name" value="Glyco_hydro_42"/>
</dbReference>
<sequence length="666" mass="76636">MERKIYVGSNYNPEHWPKDRWPIDVQYMKEAGVNVLRLTDLAWSRLEPEDGKFDFGWLDEFMAMAGEAGIGLILTTPIEASPVWLRHKHPEVVRTDKFGRIHGERGNHCHNRTALHFYVERLVDRMASRYARHPAVIGWQIDNELRAVHCYCEECLIGFQAWLRSRYGTLERLNDEWGTVFWSQEYRSWDEVKLPSADQLTISVSQVVDYYRFASDSTVNHVARQADIIKGYAPHHFVTHNSLGYWYLFLDLNRLAEKLDFMGWDSYPDVDSDNHHICIGHDLHRSVKPSNDKFWVLEQKNGYFNYSNYNLAIEPGLVRLWAYQDIARGANGVLFYNWRSNRFSWEQNPNGIFRHDGTPRRAYYEMKQMIAELGGFGGELVDASVEAPVAIIHSYDQIWGYEAHKQYTNFDYRRHIMDYHKVLARNGVTADLVEPQADLSRYKLVIAPSMAMVNEDIQRNLEAYVKNGGCLVIGARSGMKTWANTTIVTPWPGLLTELAGVAIDEFEVLPDHYSNGIAYKGKEYRVKVWLDMLETKTAETVATYTEKFYAGRTAISKNRFGEGTVYYVGVMGSTELIEHLLNDIAGERGIRMAPIPDEIYVTHRVNKEHRFTFFINVNRKPVTVKLDYPGLDVIKGEEVTGEAEIGGLDVLIIKSAVSAQQEDNEA</sequence>
<feature type="binding site" evidence="10">
    <location>
        <position position="105"/>
    </location>
    <ligand>
        <name>substrate</name>
    </ligand>
</feature>
<dbReference type="Pfam" id="PF08532">
    <property type="entry name" value="Glyco_hydro_42M"/>
    <property type="match status" value="1"/>
</dbReference>
<dbReference type="PIRSF" id="PIRSF001084">
    <property type="entry name" value="B-galactosidase"/>
    <property type="match status" value="1"/>
</dbReference>
<dbReference type="InterPro" id="IPR013738">
    <property type="entry name" value="Beta_galactosidase_Trimer"/>
</dbReference>
<gene>
    <name evidence="15" type="ORF">IDH41_20340</name>
</gene>
<evidence type="ECO:0000313" key="16">
    <source>
        <dbReference type="Proteomes" id="UP000632125"/>
    </source>
</evidence>
<evidence type="ECO:0000256" key="4">
    <source>
        <dbReference type="ARBA" id="ARBA00022723"/>
    </source>
</evidence>
<feature type="binding site" evidence="11">
    <location>
        <position position="152"/>
    </location>
    <ligand>
        <name>Zn(2+)</name>
        <dbReference type="ChEBI" id="CHEBI:29105"/>
    </ligand>
</feature>
<dbReference type="EC" id="3.2.1.23" evidence="3 8"/>
<keyword evidence="16" id="KW-1185">Reference proteome</keyword>
<dbReference type="InterPro" id="IPR029062">
    <property type="entry name" value="Class_I_gatase-like"/>
</dbReference>
<evidence type="ECO:0000259" key="12">
    <source>
        <dbReference type="Pfam" id="PF02449"/>
    </source>
</evidence>
<dbReference type="RefSeq" id="WP_190864278.1">
    <property type="nucleotide sequence ID" value="NZ_JACXIY010000025.1"/>
</dbReference>
<reference evidence="15" key="1">
    <citation type="submission" date="2020-09" db="EMBL/GenBank/DDBJ databases">
        <title>A novel bacterium of genus Paenibacillus, isolated from South China Sea.</title>
        <authorList>
            <person name="Huang H."/>
            <person name="Mo K."/>
            <person name="Hu Y."/>
        </authorList>
    </citation>
    <scope>NUCLEOTIDE SEQUENCE</scope>
    <source>
        <strain evidence="15">IB182493</strain>
    </source>
</reference>
<evidence type="ECO:0000313" key="15">
    <source>
        <dbReference type="EMBL" id="MBD2870938.1"/>
    </source>
</evidence>